<evidence type="ECO:0000256" key="1">
    <source>
        <dbReference type="SAM" id="Phobius"/>
    </source>
</evidence>
<keyword evidence="1" id="KW-0472">Membrane</keyword>
<evidence type="ECO:0000259" key="2">
    <source>
        <dbReference type="PROSITE" id="PS50801"/>
    </source>
</evidence>
<evidence type="ECO:0000313" key="4">
    <source>
        <dbReference type="Proteomes" id="UP000498740"/>
    </source>
</evidence>
<organism evidence="3 4">
    <name type="scientific">Streptomyces microflavus</name>
    <name type="common">Streptomyces lipmanii</name>
    <dbReference type="NCBI Taxonomy" id="1919"/>
    <lineage>
        <taxon>Bacteria</taxon>
        <taxon>Bacillati</taxon>
        <taxon>Actinomycetota</taxon>
        <taxon>Actinomycetes</taxon>
        <taxon>Kitasatosporales</taxon>
        <taxon>Streptomycetaceae</taxon>
        <taxon>Streptomyces</taxon>
    </lineage>
</organism>
<feature type="transmembrane region" description="Helical" evidence="1">
    <location>
        <begin position="109"/>
        <end position="130"/>
    </location>
</feature>
<dbReference type="Gene3D" id="3.30.750.24">
    <property type="entry name" value="STAS domain"/>
    <property type="match status" value="1"/>
</dbReference>
<reference evidence="3 4" key="1">
    <citation type="submission" date="2020-05" db="EMBL/GenBank/DDBJ databases">
        <title>Whole genome shotgun sequence of Streptomyces microflavus NBRC 13062.</title>
        <authorList>
            <person name="Komaki H."/>
            <person name="Tamura T."/>
        </authorList>
    </citation>
    <scope>NUCLEOTIDE SEQUENCE [LARGE SCALE GENOMIC DNA]</scope>
    <source>
        <strain evidence="3 4">NBRC 13062</strain>
    </source>
</reference>
<dbReference type="InterPro" id="IPR036513">
    <property type="entry name" value="STAS_dom_sf"/>
</dbReference>
<gene>
    <name evidence="3" type="ORF">Smic_85230</name>
</gene>
<accession>A0A7J0D7A0</accession>
<dbReference type="PROSITE" id="PS50801">
    <property type="entry name" value="STAS"/>
    <property type="match status" value="1"/>
</dbReference>
<keyword evidence="1" id="KW-0812">Transmembrane</keyword>
<evidence type="ECO:0000313" key="3">
    <source>
        <dbReference type="EMBL" id="GFN09967.1"/>
    </source>
</evidence>
<dbReference type="RefSeq" id="WP_078657686.1">
    <property type="nucleotide sequence ID" value="NZ_CP108588.1"/>
</dbReference>
<dbReference type="Proteomes" id="UP000498740">
    <property type="component" value="Unassembled WGS sequence"/>
</dbReference>
<comment type="caution">
    <text evidence="3">The sequence shown here is derived from an EMBL/GenBank/DDBJ whole genome shotgun (WGS) entry which is preliminary data.</text>
</comment>
<dbReference type="SUPFAM" id="SSF52091">
    <property type="entry name" value="SpoIIaa-like"/>
    <property type="match status" value="1"/>
</dbReference>
<dbReference type="EMBL" id="BLWD01000004">
    <property type="protein sequence ID" value="GFN09967.1"/>
    <property type="molecule type" value="Genomic_DNA"/>
</dbReference>
<feature type="transmembrane region" description="Helical" evidence="1">
    <location>
        <begin position="87"/>
        <end position="103"/>
    </location>
</feature>
<name>A0A7J0D7A0_STRMI</name>
<protein>
    <recommendedName>
        <fullName evidence="2">STAS domain-containing protein</fullName>
    </recommendedName>
</protein>
<proteinExistence type="predicted"/>
<keyword evidence="1" id="KW-1133">Transmembrane helix</keyword>
<dbReference type="Pfam" id="PF01740">
    <property type="entry name" value="STAS"/>
    <property type="match status" value="1"/>
</dbReference>
<sequence>MWGVGSGGVFQAVSPLGWRNALRWALVCREAWSASGDSRLSVWAHPGEFGHARRSAASAFRSRVRIAFVSVAGRGERVKPFRDRRSAVALGLALVVAALWAGTLLREEVLRILCLCAAAVGLRVALVNIWPGVHPRLYGGPSQRVTAGQSVVRVLVQGEINGASMARTAHRVADLLGPETQQICIDFHTVTGLSEDGARELGSFIRTARHQGVLTVINGASPSVRSSLRQAELDHLVTYAGPRHT</sequence>
<feature type="domain" description="STAS" evidence="2">
    <location>
        <begin position="141"/>
        <end position="245"/>
    </location>
</feature>
<dbReference type="AlphaFoldDB" id="A0A7J0D7A0"/>
<dbReference type="InterPro" id="IPR002645">
    <property type="entry name" value="STAS_dom"/>
</dbReference>